<dbReference type="GO" id="GO:0016747">
    <property type="term" value="F:acyltransferase activity, transferring groups other than amino-acyl groups"/>
    <property type="evidence" value="ECO:0007669"/>
    <property type="project" value="InterPro"/>
</dbReference>
<dbReference type="Pfam" id="PF13420">
    <property type="entry name" value="Acetyltransf_4"/>
    <property type="match status" value="1"/>
</dbReference>
<dbReference type="SUPFAM" id="SSF55729">
    <property type="entry name" value="Acyl-CoA N-acyltransferases (Nat)"/>
    <property type="match status" value="1"/>
</dbReference>
<accession>A0A7V4U1J1</accession>
<evidence type="ECO:0000259" key="1">
    <source>
        <dbReference type="PROSITE" id="PS51186"/>
    </source>
</evidence>
<dbReference type="AlphaFoldDB" id="A0A7V4U1J1"/>
<evidence type="ECO:0000313" key="2">
    <source>
        <dbReference type="EMBL" id="HGY56144.1"/>
    </source>
</evidence>
<organism evidence="2">
    <name type="scientific">Caldithrix abyssi</name>
    <dbReference type="NCBI Taxonomy" id="187145"/>
    <lineage>
        <taxon>Bacteria</taxon>
        <taxon>Pseudomonadati</taxon>
        <taxon>Calditrichota</taxon>
        <taxon>Calditrichia</taxon>
        <taxon>Calditrichales</taxon>
        <taxon>Calditrichaceae</taxon>
        <taxon>Caldithrix</taxon>
    </lineage>
</organism>
<dbReference type="EMBL" id="DRQG01000098">
    <property type="protein sequence ID" value="HGY56144.1"/>
    <property type="molecule type" value="Genomic_DNA"/>
</dbReference>
<reference evidence="2" key="1">
    <citation type="journal article" date="2020" name="mSystems">
        <title>Genome- and Community-Level Interaction Insights into Carbon Utilization and Element Cycling Functions of Hydrothermarchaeota in Hydrothermal Sediment.</title>
        <authorList>
            <person name="Zhou Z."/>
            <person name="Liu Y."/>
            <person name="Xu W."/>
            <person name="Pan J."/>
            <person name="Luo Z.H."/>
            <person name="Li M."/>
        </authorList>
    </citation>
    <scope>NUCLEOTIDE SEQUENCE [LARGE SCALE GENOMIC DNA]</scope>
    <source>
        <strain evidence="2">HyVt-577</strain>
    </source>
</reference>
<dbReference type="InterPro" id="IPR016181">
    <property type="entry name" value="Acyl_CoA_acyltransferase"/>
</dbReference>
<dbReference type="PROSITE" id="PS51186">
    <property type="entry name" value="GNAT"/>
    <property type="match status" value="1"/>
</dbReference>
<sequence>MRLSFDDFSLVPTEADDPELSRFPQDKTALNNLSETRQYPAQMPDRFIFRIEIENRLIGEVRLQNIRWFNRKAEVSIVFLPEFRKKGHGAKVLKELIEYAFNSMNLHRLEAEIYEYNIAAQKLFEHLGFQREGVLREARYTDGKYYDIIRYGLIRSEWKNKKI</sequence>
<dbReference type="Gene3D" id="3.40.630.30">
    <property type="match status" value="1"/>
</dbReference>
<dbReference type="InterPro" id="IPR000182">
    <property type="entry name" value="GNAT_dom"/>
</dbReference>
<comment type="caution">
    <text evidence="2">The sequence shown here is derived from an EMBL/GenBank/DDBJ whole genome shotgun (WGS) entry which is preliminary data.</text>
</comment>
<dbReference type="PANTHER" id="PTHR43415">
    <property type="entry name" value="SPERMIDINE N(1)-ACETYLTRANSFERASE"/>
    <property type="match status" value="1"/>
</dbReference>
<gene>
    <name evidence="2" type="ORF">ENK44_10600</name>
</gene>
<proteinExistence type="predicted"/>
<dbReference type="PANTHER" id="PTHR43415:SF3">
    <property type="entry name" value="GNAT-FAMILY ACETYLTRANSFERASE"/>
    <property type="match status" value="1"/>
</dbReference>
<protein>
    <submittedName>
        <fullName evidence="2">N-acetyltransferase</fullName>
    </submittedName>
</protein>
<dbReference type="Proteomes" id="UP000885779">
    <property type="component" value="Unassembled WGS sequence"/>
</dbReference>
<feature type="domain" description="N-acetyltransferase" evidence="1">
    <location>
        <begin position="6"/>
        <end position="152"/>
    </location>
</feature>
<name>A0A7V4U1J1_CALAY</name>
<dbReference type="CDD" id="cd04301">
    <property type="entry name" value="NAT_SF"/>
    <property type="match status" value="1"/>
</dbReference>